<dbReference type="Proteomes" id="UP000828390">
    <property type="component" value="Unassembled WGS sequence"/>
</dbReference>
<dbReference type="PANTHER" id="PTHR15892">
    <property type="entry name" value="MITOCHONDRIAL RIBOSOMAL PROTEIN L30"/>
    <property type="match status" value="1"/>
</dbReference>
<dbReference type="GO" id="GO:0015934">
    <property type="term" value="C:large ribosomal subunit"/>
    <property type="evidence" value="ECO:0007669"/>
    <property type="project" value="InterPro"/>
</dbReference>
<reference evidence="1" key="1">
    <citation type="journal article" date="2019" name="bioRxiv">
        <title>The Genome of the Zebra Mussel, Dreissena polymorpha: A Resource for Invasive Species Research.</title>
        <authorList>
            <person name="McCartney M.A."/>
            <person name="Auch B."/>
            <person name="Kono T."/>
            <person name="Mallez S."/>
            <person name="Zhang Y."/>
            <person name="Obille A."/>
            <person name="Becker A."/>
            <person name="Abrahante J.E."/>
            <person name="Garbe J."/>
            <person name="Badalamenti J.P."/>
            <person name="Herman A."/>
            <person name="Mangelson H."/>
            <person name="Liachko I."/>
            <person name="Sullivan S."/>
            <person name="Sone E.D."/>
            <person name="Koren S."/>
            <person name="Silverstein K.A.T."/>
            <person name="Beckman K.B."/>
            <person name="Gohl D.M."/>
        </authorList>
    </citation>
    <scope>NUCLEOTIDE SEQUENCE</scope>
    <source>
        <strain evidence="1">Duluth1</strain>
        <tissue evidence="1">Whole animal</tissue>
    </source>
</reference>
<dbReference type="GO" id="GO:0005739">
    <property type="term" value="C:mitochondrion"/>
    <property type="evidence" value="ECO:0007669"/>
    <property type="project" value="TreeGrafter"/>
</dbReference>
<dbReference type="PANTHER" id="PTHR15892:SF2">
    <property type="entry name" value="LARGE RIBOSOMAL SUBUNIT PROTEIN UL30M"/>
    <property type="match status" value="1"/>
</dbReference>
<dbReference type="InterPro" id="IPR036919">
    <property type="entry name" value="Ribo_uL30_ferredoxin-like_sf"/>
</dbReference>
<name>A0A9D4KFD2_DREPO</name>
<dbReference type="SUPFAM" id="SSF55129">
    <property type="entry name" value="Ribosomal protein L30p/L7e"/>
    <property type="match status" value="1"/>
</dbReference>
<evidence type="ECO:0008006" key="3">
    <source>
        <dbReference type="Google" id="ProtNLM"/>
    </source>
</evidence>
<protein>
    <recommendedName>
        <fullName evidence="3">39S ribosomal protein L30, mitochondrial</fullName>
    </recommendedName>
</protein>
<dbReference type="GO" id="GO:0006412">
    <property type="term" value="P:translation"/>
    <property type="evidence" value="ECO:0007669"/>
    <property type="project" value="InterPro"/>
</dbReference>
<dbReference type="OrthoDB" id="9973389at2759"/>
<comment type="caution">
    <text evidence="1">The sequence shown here is derived from an EMBL/GenBank/DDBJ whole genome shotgun (WGS) entry which is preliminary data.</text>
</comment>
<accession>A0A9D4KFD2</accession>
<dbReference type="AlphaFoldDB" id="A0A9D4KFD2"/>
<organism evidence="1 2">
    <name type="scientific">Dreissena polymorpha</name>
    <name type="common">Zebra mussel</name>
    <name type="synonym">Mytilus polymorpha</name>
    <dbReference type="NCBI Taxonomy" id="45954"/>
    <lineage>
        <taxon>Eukaryota</taxon>
        <taxon>Metazoa</taxon>
        <taxon>Spiralia</taxon>
        <taxon>Lophotrochozoa</taxon>
        <taxon>Mollusca</taxon>
        <taxon>Bivalvia</taxon>
        <taxon>Autobranchia</taxon>
        <taxon>Heteroconchia</taxon>
        <taxon>Euheterodonta</taxon>
        <taxon>Imparidentia</taxon>
        <taxon>Neoheterodontei</taxon>
        <taxon>Myida</taxon>
        <taxon>Dreissenoidea</taxon>
        <taxon>Dreissenidae</taxon>
        <taxon>Dreissena</taxon>
    </lineage>
</organism>
<evidence type="ECO:0000313" key="1">
    <source>
        <dbReference type="EMBL" id="KAH3838865.1"/>
    </source>
</evidence>
<gene>
    <name evidence="1" type="ORF">DPMN_112282</name>
</gene>
<dbReference type="EMBL" id="JAIWYP010000004">
    <property type="protein sequence ID" value="KAH3838865.1"/>
    <property type="molecule type" value="Genomic_DNA"/>
</dbReference>
<dbReference type="GO" id="GO:0003735">
    <property type="term" value="F:structural constituent of ribosome"/>
    <property type="evidence" value="ECO:0007669"/>
    <property type="project" value="InterPro"/>
</dbReference>
<keyword evidence="2" id="KW-1185">Reference proteome</keyword>
<reference evidence="1" key="2">
    <citation type="submission" date="2020-11" db="EMBL/GenBank/DDBJ databases">
        <authorList>
            <person name="McCartney M.A."/>
            <person name="Auch B."/>
            <person name="Kono T."/>
            <person name="Mallez S."/>
            <person name="Becker A."/>
            <person name="Gohl D.M."/>
            <person name="Silverstein K.A.T."/>
            <person name="Koren S."/>
            <person name="Bechman K.B."/>
            <person name="Herman A."/>
            <person name="Abrahante J.E."/>
            <person name="Garbe J."/>
        </authorList>
    </citation>
    <scope>NUCLEOTIDE SEQUENCE</scope>
    <source>
        <strain evidence="1">Duluth1</strain>
        <tissue evidence="1">Whole animal</tissue>
    </source>
</reference>
<proteinExistence type="predicted"/>
<evidence type="ECO:0000313" key="2">
    <source>
        <dbReference type="Proteomes" id="UP000828390"/>
    </source>
</evidence>
<dbReference type="Gene3D" id="3.30.1390.20">
    <property type="entry name" value="Ribosomal protein L30, ferredoxin-like fold domain"/>
    <property type="match status" value="1"/>
</dbReference>
<sequence length="282" mass="33344">MAAPMKQIWWASHSPLQRVLQQCLFRGSLTAVRQTSNSSSDRDGPPAWAAQDTPTGRTFSALYFVRTSDKQHWKRRGEVVNKPWRDIIMNYGERKKQTAEIIPMDERPKLLMVQRVRTTKGRPYYELNWLDQLGIKEYKKPYILKNKENTNKILMKVRHLVEILPVTFPYGPPESDDDLDHCYMCDNGEFIVKKRLKATAQIQGEVPVTNQIAGEVPVTDQISENKYEISQKLLDKTVEHKKMKHQIHQEYYQTKYIYEYNQDKKEWRYKGNKNIGYAYTWH</sequence>
<dbReference type="InterPro" id="IPR005996">
    <property type="entry name" value="Ribosomal_uL30_bac-type"/>
</dbReference>